<comment type="caution">
    <text evidence="1">The sequence shown here is derived from an EMBL/GenBank/DDBJ whole genome shotgun (WGS) entry which is preliminary data.</text>
</comment>
<dbReference type="Gene3D" id="3.80.10.10">
    <property type="entry name" value="Ribonuclease Inhibitor"/>
    <property type="match status" value="1"/>
</dbReference>
<dbReference type="SUPFAM" id="SSF52047">
    <property type="entry name" value="RNI-like"/>
    <property type="match status" value="1"/>
</dbReference>
<dbReference type="Proteomes" id="UP000789342">
    <property type="component" value="Unassembled WGS sequence"/>
</dbReference>
<proteinExistence type="predicted"/>
<accession>A0A9N9JIB6</accession>
<reference evidence="1" key="1">
    <citation type="submission" date="2021-06" db="EMBL/GenBank/DDBJ databases">
        <authorList>
            <person name="Kallberg Y."/>
            <person name="Tangrot J."/>
            <person name="Rosling A."/>
        </authorList>
    </citation>
    <scope>NUCLEOTIDE SEQUENCE</scope>
    <source>
        <strain evidence="1">CL551</strain>
    </source>
</reference>
<dbReference type="OrthoDB" id="10257471at2759"/>
<feature type="non-terminal residue" evidence="1">
    <location>
        <position position="240"/>
    </location>
</feature>
<dbReference type="InterPro" id="IPR032675">
    <property type="entry name" value="LRR_dom_sf"/>
</dbReference>
<evidence type="ECO:0000313" key="2">
    <source>
        <dbReference type="Proteomes" id="UP000789342"/>
    </source>
</evidence>
<organism evidence="1 2">
    <name type="scientific">Acaulospora morrowiae</name>
    <dbReference type="NCBI Taxonomy" id="94023"/>
    <lineage>
        <taxon>Eukaryota</taxon>
        <taxon>Fungi</taxon>
        <taxon>Fungi incertae sedis</taxon>
        <taxon>Mucoromycota</taxon>
        <taxon>Glomeromycotina</taxon>
        <taxon>Glomeromycetes</taxon>
        <taxon>Diversisporales</taxon>
        <taxon>Acaulosporaceae</taxon>
        <taxon>Acaulospora</taxon>
    </lineage>
</organism>
<keyword evidence="2" id="KW-1185">Reference proteome</keyword>
<sequence length="240" mass="27404">PIFPYANYLEELSDCNLRNGISQWLGSQSIAVDLRKKDSESSLILGSLWHMFMRQSRKLKTIEIDDNLWSPNFPQGLENIMNAESALSHSRTFRCNIECPSNNNHESTIRLLRILASLCSHIQCMEILIMGKVNLEVITLIIALIRSQDRLTEFKLNFSNSYIYSASIIEALKLHKNWLTSLTFTRFSFDDFAFIGLLSNFTNLRSLHLSWCDGLTLDSGEGLSLPSLRHLENLYLGLNA</sequence>
<name>A0A9N9JIB6_9GLOM</name>
<feature type="non-terminal residue" evidence="1">
    <location>
        <position position="1"/>
    </location>
</feature>
<dbReference type="EMBL" id="CAJVPV010054820">
    <property type="protein sequence ID" value="CAG8783662.1"/>
    <property type="molecule type" value="Genomic_DNA"/>
</dbReference>
<protein>
    <submittedName>
        <fullName evidence="1">13382_t:CDS:1</fullName>
    </submittedName>
</protein>
<gene>
    <name evidence="1" type="ORF">AMORRO_LOCUS17533</name>
</gene>
<evidence type="ECO:0000313" key="1">
    <source>
        <dbReference type="EMBL" id="CAG8783662.1"/>
    </source>
</evidence>
<dbReference type="AlphaFoldDB" id="A0A9N9JIB6"/>